<evidence type="ECO:0000313" key="2">
    <source>
        <dbReference type="Proteomes" id="UP000826540"/>
    </source>
</evidence>
<protein>
    <submittedName>
        <fullName evidence="1">Uncharacterized protein</fullName>
    </submittedName>
</protein>
<organism evidence="1 2">
    <name type="scientific">Sphaerospermopsis torques-reginae ITEP-024</name>
    <dbReference type="NCBI Taxonomy" id="984208"/>
    <lineage>
        <taxon>Bacteria</taxon>
        <taxon>Bacillati</taxon>
        <taxon>Cyanobacteriota</taxon>
        <taxon>Cyanophyceae</taxon>
        <taxon>Nostocales</taxon>
        <taxon>Aphanizomenonaceae</taxon>
        <taxon>Sphaerospermopsis</taxon>
        <taxon>Sphaerospermopsis torques-reginae</taxon>
    </lineage>
</organism>
<dbReference type="EMBL" id="CP080598">
    <property type="protein sequence ID" value="QYX33130.1"/>
    <property type="molecule type" value="Genomic_DNA"/>
</dbReference>
<accession>A0ABX8X3B7</accession>
<dbReference type="Proteomes" id="UP000826540">
    <property type="component" value="Chromosome"/>
</dbReference>
<evidence type="ECO:0000313" key="1">
    <source>
        <dbReference type="EMBL" id="QYX33130.1"/>
    </source>
</evidence>
<reference evidence="1 2" key="1">
    <citation type="journal article" date="2022" name="J. Am. Chem. Soc.">
        <title>Biosynthesis of Guanitoxin Enables Global Environmental Detection in Freshwater Cyanobacteria.</title>
        <authorList>
            <person name="Lima S.T."/>
            <person name="Fallon T.R."/>
            <person name="Cordoza J.L."/>
            <person name="Chekan J.R."/>
            <person name="Delbaje E."/>
            <person name="Hopiavuori A.R."/>
            <person name="Alvarenga D.O."/>
            <person name="Wood S.M."/>
            <person name="Luhavaya H."/>
            <person name="Baumgartner J.T."/>
            <person name="Dorr F.A."/>
            <person name="Etchegaray A."/>
            <person name="Pinto E."/>
            <person name="McKinnie S.M.K."/>
            <person name="Fiore M.F."/>
            <person name="Moore B.S."/>
        </authorList>
    </citation>
    <scope>NUCLEOTIDE SEQUENCE [LARGE SCALE GENOMIC DNA]</scope>
    <source>
        <strain evidence="1 2">ITEP-024</strain>
    </source>
</reference>
<keyword evidence="2" id="KW-1185">Reference proteome</keyword>
<dbReference type="RefSeq" id="WP_220610944.1">
    <property type="nucleotide sequence ID" value="NZ_CP080598.1"/>
</dbReference>
<gene>
    <name evidence="1" type="ORF">K2F26_07330</name>
</gene>
<sequence length="55" mass="6413">MSREDTENTDIFRNFSYLLPIMRLCCRYRNDAALSGVMRYTMGGQDAHPTRVLLL</sequence>
<proteinExistence type="predicted"/>
<name>A0ABX8X3B7_9CYAN</name>